<reference evidence="2 3" key="1">
    <citation type="submission" date="2019-12" db="EMBL/GenBank/DDBJ databases">
        <title>Chromosome-level assembly of the Caenorhabditis remanei genome.</title>
        <authorList>
            <person name="Teterina A.A."/>
            <person name="Willis J.H."/>
            <person name="Phillips P.C."/>
        </authorList>
    </citation>
    <scope>NUCLEOTIDE SEQUENCE [LARGE SCALE GENOMIC DNA]</scope>
    <source>
        <strain evidence="2 3">PX506</strain>
        <tissue evidence="2">Whole organism</tissue>
    </source>
</reference>
<evidence type="ECO:0000313" key="2">
    <source>
        <dbReference type="EMBL" id="KAF1758722.1"/>
    </source>
</evidence>
<dbReference type="EMBL" id="WUAV01000004">
    <property type="protein sequence ID" value="KAF1758722.1"/>
    <property type="molecule type" value="Genomic_DNA"/>
</dbReference>
<feature type="domain" description="F-box" evidence="1">
    <location>
        <begin position="6"/>
        <end position="56"/>
    </location>
</feature>
<organism evidence="2 3">
    <name type="scientific">Caenorhabditis remanei</name>
    <name type="common">Caenorhabditis vulgaris</name>
    <dbReference type="NCBI Taxonomy" id="31234"/>
    <lineage>
        <taxon>Eukaryota</taxon>
        <taxon>Metazoa</taxon>
        <taxon>Ecdysozoa</taxon>
        <taxon>Nematoda</taxon>
        <taxon>Chromadorea</taxon>
        <taxon>Rhabditida</taxon>
        <taxon>Rhabditina</taxon>
        <taxon>Rhabditomorpha</taxon>
        <taxon>Rhabditoidea</taxon>
        <taxon>Rhabditidae</taxon>
        <taxon>Peloderinae</taxon>
        <taxon>Caenorhabditis</taxon>
    </lineage>
</organism>
<name>A0A6A5GWK1_CAERE</name>
<dbReference type="PANTHER" id="PTHR21503">
    <property type="entry name" value="F-BOX-CONTAINING HYPOTHETICAL PROTEIN C.ELEGANS"/>
    <property type="match status" value="1"/>
</dbReference>
<evidence type="ECO:0000259" key="1">
    <source>
        <dbReference type="PROSITE" id="PS50181"/>
    </source>
</evidence>
<dbReference type="CTD" id="78775963"/>
<protein>
    <recommendedName>
        <fullName evidence="1">F-box domain-containing protein</fullName>
    </recommendedName>
</protein>
<dbReference type="RefSeq" id="XP_053585451.1">
    <property type="nucleotide sequence ID" value="XM_053730679.1"/>
</dbReference>
<dbReference type="PROSITE" id="PS50181">
    <property type="entry name" value="FBOX"/>
    <property type="match status" value="1"/>
</dbReference>
<sequence length="338" mass="39733">MLSNPSFPLLKLPLVVLRRICANWVPIDLLVLSNVSKRTMLRLHSVIPRKRFKLKVLFWMNSRAFVLDGTTEHVIDIPFEQRNRINWKDDIYFLDFIFEDISIRNIISMFDQMSYVFNTDIHSISMNANQCSGKVSRILCWLNYRQKSIDDVKIDFNTREDIADIISLCQTLNIKKNLDIANFFESHKGKKLNPKYEMDNLWLHAYNLDQWITLDNIMDFDCIHMNLTSFSFTSSDMNRYLKAWINGCNFRMKYLSLGLRPLDLKVLTDGIEVEEVNASIVRSYNSKILRGPCVFEDGTNIRSKDGRRATFKQITNNDYLDSKRCSPFKMMVWLEDGQ</sequence>
<gene>
    <name evidence="2" type="ORF">GCK72_015182</name>
</gene>
<dbReference type="AlphaFoldDB" id="A0A6A5GWK1"/>
<dbReference type="Proteomes" id="UP000483820">
    <property type="component" value="Chromosome IV"/>
</dbReference>
<dbReference type="KEGG" id="crq:GCK72_015182"/>
<dbReference type="Pfam" id="PF07735">
    <property type="entry name" value="FBA_2"/>
    <property type="match status" value="1"/>
</dbReference>
<comment type="caution">
    <text evidence="2">The sequence shown here is derived from an EMBL/GenBank/DDBJ whole genome shotgun (WGS) entry which is preliminary data.</text>
</comment>
<dbReference type="PANTHER" id="PTHR21503:SF8">
    <property type="entry name" value="F-BOX ASSOCIATED DOMAIN-CONTAINING PROTEIN-RELATED"/>
    <property type="match status" value="1"/>
</dbReference>
<dbReference type="InterPro" id="IPR001810">
    <property type="entry name" value="F-box_dom"/>
</dbReference>
<dbReference type="InterPro" id="IPR012885">
    <property type="entry name" value="F-box_Sdz-33"/>
</dbReference>
<evidence type="ECO:0000313" key="3">
    <source>
        <dbReference type="Proteomes" id="UP000483820"/>
    </source>
</evidence>
<dbReference type="GeneID" id="78775963"/>
<accession>A0A6A5GWK1</accession>
<proteinExistence type="predicted"/>